<evidence type="ECO:0000313" key="1">
    <source>
        <dbReference type="EMBL" id="ARB15159.1"/>
    </source>
</evidence>
<proteinExistence type="predicted"/>
<accession>A0A1V0EE38</accession>
<protein>
    <submittedName>
        <fullName evidence="1">Uncharacterized protein</fullName>
    </submittedName>
</protein>
<sequence>MDRNDPAKPMCKIAVLAGPLWEVDTDNCETLLVPVKDVPHPCAENFQDEIDMALNMSGEAMDWRRVEGFAAVLRDPRGSDMSPVEGPFASAQEAFNYVKDQWSDRIPGSMGLAPYEAPQ</sequence>
<dbReference type="EMBL" id="KY555146">
    <property type="protein sequence ID" value="ARB15159.1"/>
    <property type="molecule type" value="Genomic_DNA"/>
</dbReference>
<evidence type="ECO:0000313" key="2">
    <source>
        <dbReference type="Proteomes" id="UP000222485"/>
    </source>
</evidence>
<name>A0A1V0EE38_9CAUD</name>
<dbReference type="Proteomes" id="UP000222485">
    <property type="component" value="Genome"/>
</dbReference>
<reference evidence="2" key="1">
    <citation type="journal article" date="2017" name="Curr. Microbiol.">
        <title>Genomic Diversity of Type B3 Bacteriophages of Caulobacter crescentus.</title>
        <authorList>
            <person name="Ash K.T."/>
            <person name="Drake K.M."/>
            <person name="Gibbs W.S."/>
            <person name="Ely B."/>
        </authorList>
    </citation>
    <scope>NUCLEOTIDE SEQUENCE [LARGE SCALE GENOMIC DNA]</scope>
</reference>
<gene>
    <name evidence="1" type="ORF">Ccr32_gp241</name>
</gene>
<organism evidence="1 2">
    <name type="scientific">Caulobacter phage Ccr32</name>
    <dbReference type="NCBI Taxonomy" id="1959738"/>
    <lineage>
        <taxon>Viruses</taxon>
        <taxon>Duplodnaviria</taxon>
        <taxon>Heunggongvirae</taxon>
        <taxon>Uroviricota</taxon>
        <taxon>Caudoviricetes</taxon>
        <taxon>Jeanschmidtviridae</taxon>
        <taxon>Shapirovirus</taxon>
        <taxon>Shapirovirus cbk</taxon>
    </lineage>
</organism>